<keyword evidence="2" id="KW-1185">Reference proteome</keyword>
<proteinExistence type="predicted"/>
<reference evidence="1 2" key="1">
    <citation type="submission" date="2016-10" db="EMBL/GenBank/DDBJ databases">
        <title>Genome sequence of Streptomyces sp. MUSC 1.</title>
        <authorList>
            <person name="Lee L.-H."/>
            <person name="Ser H.-L."/>
            <person name="Law J.W.-F."/>
        </authorList>
    </citation>
    <scope>NUCLEOTIDE SEQUENCE [LARGE SCALE GENOMIC DNA]</scope>
    <source>
        <strain evidence="1 2">MUSC 1</strain>
    </source>
</reference>
<sequence>MRPAADSTKTALQAGSVANFGYRKSGDTVPLVAKAASELGVAVFKNGLRLTSRGRRYEWQVPTGLTETTRPKRAS</sequence>
<accession>A0A1S2QLQ3</accession>
<evidence type="ECO:0000313" key="2">
    <source>
        <dbReference type="Proteomes" id="UP000179642"/>
    </source>
</evidence>
<comment type="caution">
    <text evidence="1">The sequence shown here is derived from an EMBL/GenBank/DDBJ whole genome shotgun (WGS) entry which is preliminary data.</text>
</comment>
<dbReference type="RefSeq" id="WP_071380116.1">
    <property type="nucleotide sequence ID" value="NZ_MLYO01000015.1"/>
</dbReference>
<dbReference type="AlphaFoldDB" id="A0A1S2QLQ3"/>
<dbReference type="Proteomes" id="UP000179642">
    <property type="component" value="Unassembled WGS sequence"/>
</dbReference>
<name>A0A1S2QLQ3_9ACTN</name>
<protein>
    <submittedName>
        <fullName evidence="1">Uncharacterized protein</fullName>
    </submittedName>
</protein>
<organism evidence="1 2">
    <name type="scientific">Streptomyces monashensis</name>
    <dbReference type="NCBI Taxonomy" id="1678012"/>
    <lineage>
        <taxon>Bacteria</taxon>
        <taxon>Bacillati</taxon>
        <taxon>Actinomycetota</taxon>
        <taxon>Actinomycetes</taxon>
        <taxon>Kitasatosporales</taxon>
        <taxon>Streptomycetaceae</taxon>
        <taxon>Streptomyces</taxon>
    </lineage>
</organism>
<dbReference type="EMBL" id="MLYO01000015">
    <property type="protein sequence ID" value="OIK06386.1"/>
    <property type="molecule type" value="Genomic_DNA"/>
</dbReference>
<gene>
    <name evidence="1" type="ORF">BIV23_08370</name>
</gene>
<evidence type="ECO:0000313" key="1">
    <source>
        <dbReference type="EMBL" id="OIK06386.1"/>
    </source>
</evidence>